<evidence type="ECO:0000256" key="5">
    <source>
        <dbReference type="ARBA" id="ARBA00023295"/>
    </source>
</evidence>
<organism evidence="9 10">
    <name type="scientific">Triangularia setosa</name>
    <dbReference type="NCBI Taxonomy" id="2587417"/>
    <lineage>
        <taxon>Eukaryota</taxon>
        <taxon>Fungi</taxon>
        <taxon>Dikarya</taxon>
        <taxon>Ascomycota</taxon>
        <taxon>Pezizomycotina</taxon>
        <taxon>Sordariomycetes</taxon>
        <taxon>Sordariomycetidae</taxon>
        <taxon>Sordariales</taxon>
        <taxon>Podosporaceae</taxon>
        <taxon>Triangularia</taxon>
    </lineage>
</organism>
<dbReference type="Pfam" id="PF00150">
    <property type="entry name" value="Cellulase"/>
    <property type="match status" value="1"/>
</dbReference>
<dbReference type="EC" id="3.2.1.4" evidence="3"/>
<gene>
    <name evidence="9" type="ORF">QBC36DRAFT_37586</name>
</gene>
<dbReference type="AlphaFoldDB" id="A0AAN7A621"/>
<feature type="signal peptide" evidence="7">
    <location>
        <begin position="1"/>
        <end position="18"/>
    </location>
</feature>
<protein>
    <recommendedName>
        <fullName evidence="3">cellulase</fullName>
        <ecNumber evidence="3">3.2.1.4</ecNumber>
    </recommendedName>
</protein>
<evidence type="ECO:0000313" key="10">
    <source>
        <dbReference type="Proteomes" id="UP001302321"/>
    </source>
</evidence>
<dbReference type="GO" id="GO:0009251">
    <property type="term" value="P:glucan catabolic process"/>
    <property type="evidence" value="ECO:0007669"/>
    <property type="project" value="TreeGrafter"/>
</dbReference>
<keyword evidence="7" id="KW-0732">Signal</keyword>
<evidence type="ECO:0000256" key="6">
    <source>
        <dbReference type="RuleBase" id="RU361153"/>
    </source>
</evidence>
<comment type="catalytic activity">
    <reaction evidence="1">
        <text>Endohydrolysis of (1-&gt;4)-beta-D-glucosidic linkages in cellulose, lichenin and cereal beta-D-glucans.</text>
        <dbReference type="EC" id="3.2.1.4"/>
    </reaction>
</comment>
<keyword evidence="5 6" id="KW-0326">Glycosidase</keyword>
<dbReference type="EMBL" id="MU866272">
    <property type="protein sequence ID" value="KAK4174639.1"/>
    <property type="molecule type" value="Genomic_DNA"/>
</dbReference>
<keyword evidence="4 6" id="KW-0378">Hydrolase</keyword>
<evidence type="ECO:0000259" key="8">
    <source>
        <dbReference type="Pfam" id="PF00150"/>
    </source>
</evidence>
<feature type="chain" id="PRO_5042970248" description="cellulase" evidence="7">
    <location>
        <begin position="19"/>
        <end position="345"/>
    </location>
</feature>
<evidence type="ECO:0000256" key="1">
    <source>
        <dbReference type="ARBA" id="ARBA00000966"/>
    </source>
</evidence>
<dbReference type="Gene3D" id="3.20.20.80">
    <property type="entry name" value="Glycosidases"/>
    <property type="match status" value="1"/>
</dbReference>
<accession>A0AAN7A621</accession>
<dbReference type="GO" id="GO:0008810">
    <property type="term" value="F:cellulase activity"/>
    <property type="evidence" value="ECO:0007669"/>
    <property type="project" value="UniProtKB-EC"/>
</dbReference>
<keyword evidence="10" id="KW-1185">Reference proteome</keyword>
<evidence type="ECO:0000256" key="2">
    <source>
        <dbReference type="ARBA" id="ARBA00005641"/>
    </source>
</evidence>
<dbReference type="PANTHER" id="PTHR34142:SF1">
    <property type="entry name" value="GLYCOSIDE HYDROLASE FAMILY 5 DOMAIN-CONTAINING PROTEIN"/>
    <property type="match status" value="1"/>
</dbReference>
<dbReference type="InterPro" id="IPR001547">
    <property type="entry name" value="Glyco_hydro_5"/>
</dbReference>
<sequence>MKFLNFLLGAAAVGSALAAPAPAPAPVCDAPAKRATKFQFVGVNQSGAEFGKDTLPGQLGKHYTWPVRSSVDTLMGKGFNTFRIAFMMERIVPNKLDGPLDATYSRGLTDIVNYVTSKGAYAIIDPHNFGRYYNNIITDVAGFAAWWTTIAKLFVNNDKVIFDTNNEYHTMPDDLVRRLNQAAIDAIRATGATSQYIMVEGNSWTGAWTWVSSGNGANLLSLRDSSDPSGDKIIYQMHQYLDSDGSGTSDTCVSRTIGAERVRAATEWLKQNKKKGFLGETAGGANTNCIAALTGMLSYLQQNNDVWTGWAWWGGGPWWGNYIFAMEPPSSVAYDRVLPSLQPYI</sequence>
<dbReference type="PANTHER" id="PTHR34142">
    <property type="entry name" value="ENDO-BETA-1,4-GLUCANASE A"/>
    <property type="match status" value="1"/>
</dbReference>
<dbReference type="Proteomes" id="UP001302321">
    <property type="component" value="Unassembled WGS sequence"/>
</dbReference>
<dbReference type="SUPFAM" id="SSF51445">
    <property type="entry name" value="(Trans)glycosidases"/>
    <property type="match status" value="1"/>
</dbReference>
<name>A0AAN7A621_9PEZI</name>
<reference evidence="9" key="1">
    <citation type="journal article" date="2023" name="Mol. Phylogenet. Evol.">
        <title>Genome-scale phylogeny and comparative genomics of the fungal order Sordariales.</title>
        <authorList>
            <person name="Hensen N."/>
            <person name="Bonometti L."/>
            <person name="Westerberg I."/>
            <person name="Brannstrom I.O."/>
            <person name="Guillou S."/>
            <person name="Cros-Aarteil S."/>
            <person name="Calhoun S."/>
            <person name="Haridas S."/>
            <person name="Kuo A."/>
            <person name="Mondo S."/>
            <person name="Pangilinan J."/>
            <person name="Riley R."/>
            <person name="LaButti K."/>
            <person name="Andreopoulos B."/>
            <person name="Lipzen A."/>
            <person name="Chen C."/>
            <person name="Yan M."/>
            <person name="Daum C."/>
            <person name="Ng V."/>
            <person name="Clum A."/>
            <person name="Steindorff A."/>
            <person name="Ohm R.A."/>
            <person name="Martin F."/>
            <person name="Silar P."/>
            <person name="Natvig D.O."/>
            <person name="Lalanne C."/>
            <person name="Gautier V."/>
            <person name="Ament-Velasquez S.L."/>
            <person name="Kruys A."/>
            <person name="Hutchinson M.I."/>
            <person name="Powell A.J."/>
            <person name="Barry K."/>
            <person name="Miller A.N."/>
            <person name="Grigoriev I.V."/>
            <person name="Debuchy R."/>
            <person name="Gladieux P."/>
            <person name="Hiltunen Thoren M."/>
            <person name="Johannesson H."/>
        </authorList>
    </citation>
    <scope>NUCLEOTIDE SEQUENCE</scope>
    <source>
        <strain evidence="9">CBS 892.96</strain>
    </source>
</reference>
<evidence type="ECO:0000313" key="9">
    <source>
        <dbReference type="EMBL" id="KAK4174639.1"/>
    </source>
</evidence>
<evidence type="ECO:0000256" key="7">
    <source>
        <dbReference type="SAM" id="SignalP"/>
    </source>
</evidence>
<feature type="domain" description="Glycoside hydrolase family 5" evidence="8">
    <location>
        <begin position="43"/>
        <end position="314"/>
    </location>
</feature>
<comment type="caution">
    <text evidence="9">The sequence shown here is derived from an EMBL/GenBank/DDBJ whole genome shotgun (WGS) entry which is preliminary data.</text>
</comment>
<comment type="similarity">
    <text evidence="2 6">Belongs to the glycosyl hydrolase 5 (cellulase A) family.</text>
</comment>
<dbReference type="InterPro" id="IPR017853">
    <property type="entry name" value="GH"/>
</dbReference>
<evidence type="ECO:0000256" key="4">
    <source>
        <dbReference type="ARBA" id="ARBA00022801"/>
    </source>
</evidence>
<proteinExistence type="inferred from homology"/>
<evidence type="ECO:0000256" key="3">
    <source>
        <dbReference type="ARBA" id="ARBA00012601"/>
    </source>
</evidence>
<reference evidence="9" key="2">
    <citation type="submission" date="2023-05" db="EMBL/GenBank/DDBJ databases">
        <authorList>
            <consortium name="Lawrence Berkeley National Laboratory"/>
            <person name="Steindorff A."/>
            <person name="Hensen N."/>
            <person name="Bonometti L."/>
            <person name="Westerberg I."/>
            <person name="Brannstrom I.O."/>
            <person name="Guillou S."/>
            <person name="Cros-Aarteil S."/>
            <person name="Calhoun S."/>
            <person name="Haridas S."/>
            <person name="Kuo A."/>
            <person name="Mondo S."/>
            <person name="Pangilinan J."/>
            <person name="Riley R."/>
            <person name="Labutti K."/>
            <person name="Andreopoulos B."/>
            <person name="Lipzen A."/>
            <person name="Chen C."/>
            <person name="Yanf M."/>
            <person name="Daum C."/>
            <person name="Ng V."/>
            <person name="Clum A."/>
            <person name="Ohm R."/>
            <person name="Martin F."/>
            <person name="Silar P."/>
            <person name="Natvig D."/>
            <person name="Lalanne C."/>
            <person name="Gautier V."/>
            <person name="Ament-Velasquez S.L."/>
            <person name="Kruys A."/>
            <person name="Hutchinson M.I."/>
            <person name="Powell A.J."/>
            <person name="Barry K."/>
            <person name="Miller A.N."/>
            <person name="Grigoriev I.V."/>
            <person name="Debuchy R."/>
            <person name="Gladieux P."/>
            <person name="Thoren M.H."/>
            <person name="Johannesson H."/>
        </authorList>
    </citation>
    <scope>NUCLEOTIDE SEQUENCE</scope>
    <source>
        <strain evidence="9">CBS 892.96</strain>
    </source>
</reference>